<keyword evidence="2" id="KW-1185">Reference proteome</keyword>
<gene>
    <name evidence="1" type="ORF">BC739_002553</name>
</gene>
<protein>
    <submittedName>
        <fullName evidence="1">Uncharacterized protein</fullName>
    </submittedName>
</protein>
<sequence length="230" mass="24566">MASTLMSHPAPALRRDQRALVEAIRRLPDFRTVAVLRGFDKSSRATKDALLEVVRERGGHLVDLTPIPGLGELSATPQADLVVATNRALTAAAERCGAMWNVPVVVPGEIGEDSGRLIRTHQPAVLITRDNGRQDVVVRELRLLGRVAWTDGGGRARDAEELVLRPTAEGMVVTAVFAGVTTTRPAARAVAVEVGEDVVAEIDGQPNLVVPGSYHGRLTTRPVCRLSVVG</sequence>
<reference evidence="1 2" key="1">
    <citation type="submission" date="2020-08" db="EMBL/GenBank/DDBJ databases">
        <title>Genomic Encyclopedia of Archaeal and Bacterial Type Strains, Phase II (KMG-II): from individual species to whole genera.</title>
        <authorList>
            <person name="Goeker M."/>
        </authorList>
    </citation>
    <scope>NUCLEOTIDE SEQUENCE [LARGE SCALE GENOMIC DNA]</scope>
    <source>
        <strain evidence="1 2">DSM 43850</strain>
    </source>
</reference>
<evidence type="ECO:0000313" key="1">
    <source>
        <dbReference type="EMBL" id="MBA8925354.1"/>
    </source>
</evidence>
<comment type="caution">
    <text evidence="1">The sequence shown here is derived from an EMBL/GenBank/DDBJ whole genome shotgun (WGS) entry which is preliminary data.</text>
</comment>
<dbReference type="EMBL" id="JACJID010000002">
    <property type="protein sequence ID" value="MBA8925354.1"/>
    <property type="molecule type" value="Genomic_DNA"/>
</dbReference>
<accession>A0ABR6BEQ0</accession>
<organism evidence="1 2">
    <name type="scientific">Kutzneria viridogrisea</name>
    <dbReference type="NCBI Taxonomy" id="47990"/>
    <lineage>
        <taxon>Bacteria</taxon>
        <taxon>Bacillati</taxon>
        <taxon>Actinomycetota</taxon>
        <taxon>Actinomycetes</taxon>
        <taxon>Pseudonocardiales</taxon>
        <taxon>Pseudonocardiaceae</taxon>
        <taxon>Kutzneria</taxon>
    </lineage>
</organism>
<dbReference type="RefSeq" id="WP_182837312.1">
    <property type="nucleotide sequence ID" value="NZ_BAAABQ010000084.1"/>
</dbReference>
<name>A0ABR6BEQ0_9PSEU</name>
<evidence type="ECO:0000313" key="2">
    <source>
        <dbReference type="Proteomes" id="UP000517916"/>
    </source>
</evidence>
<proteinExistence type="predicted"/>
<dbReference type="Proteomes" id="UP000517916">
    <property type="component" value="Unassembled WGS sequence"/>
</dbReference>